<evidence type="ECO:0000313" key="3">
    <source>
        <dbReference type="Proteomes" id="UP001461498"/>
    </source>
</evidence>
<accession>A0AAW1DEM7</accession>
<gene>
    <name evidence="2" type="ORF">O3M35_008831</name>
</gene>
<feature type="transmembrane region" description="Helical" evidence="1">
    <location>
        <begin position="13"/>
        <end position="33"/>
    </location>
</feature>
<dbReference type="Proteomes" id="UP001461498">
    <property type="component" value="Unassembled WGS sequence"/>
</dbReference>
<dbReference type="AlphaFoldDB" id="A0AAW1DEM7"/>
<keyword evidence="3" id="KW-1185">Reference proteome</keyword>
<dbReference type="EMBL" id="JAPXFL010000005">
    <property type="protein sequence ID" value="KAK9506994.1"/>
    <property type="molecule type" value="Genomic_DNA"/>
</dbReference>
<comment type="caution">
    <text evidence="2">The sequence shown here is derived from an EMBL/GenBank/DDBJ whole genome shotgun (WGS) entry which is preliminary data.</text>
</comment>
<proteinExistence type="predicted"/>
<keyword evidence="1" id="KW-0472">Membrane</keyword>
<name>A0AAW1DEM7_9HEMI</name>
<keyword evidence="1" id="KW-1133">Transmembrane helix</keyword>
<sequence>MCWPHQIFSIKNLSIFFLNVFISISLILLGNLLKSLRDITVGDKSDSFNLFASICS</sequence>
<reference evidence="2 3" key="1">
    <citation type="submission" date="2022-12" db="EMBL/GenBank/DDBJ databases">
        <title>Chromosome-level genome assembly of true bugs.</title>
        <authorList>
            <person name="Ma L."/>
            <person name="Li H."/>
        </authorList>
    </citation>
    <scope>NUCLEOTIDE SEQUENCE [LARGE SCALE GENOMIC DNA]</scope>
    <source>
        <strain evidence="2">Lab_2022b</strain>
    </source>
</reference>
<evidence type="ECO:0000313" key="2">
    <source>
        <dbReference type="EMBL" id="KAK9506994.1"/>
    </source>
</evidence>
<organism evidence="2 3">
    <name type="scientific">Rhynocoris fuscipes</name>
    <dbReference type="NCBI Taxonomy" id="488301"/>
    <lineage>
        <taxon>Eukaryota</taxon>
        <taxon>Metazoa</taxon>
        <taxon>Ecdysozoa</taxon>
        <taxon>Arthropoda</taxon>
        <taxon>Hexapoda</taxon>
        <taxon>Insecta</taxon>
        <taxon>Pterygota</taxon>
        <taxon>Neoptera</taxon>
        <taxon>Paraneoptera</taxon>
        <taxon>Hemiptera</taxon>
        <taxon>Heteroptera</taxon>
        <taxon>Panheteroptera</taxon>
        <taxon>Cimicomorpha</taxon>
        <taxon>Reduviidae</taxon>
        <taxon>Harpactorinae</taxon>
        <taxon>Harpactorini</taxon>
        <taxon>Rhynocoris</taxon>
    </lineage>
</organism>
<evidence type="ECO:0000256" key="1">
    <source>
        <dbReference type="SAM" id="Phobius"/>
    </source>
</evidence>
<keyword evidence="1" id="KW-0812">Transmembrane</keyword>
<protein>
    <submittedName>
        <fullName evidence="2">Uncharacterized protein</fullName>
    </submittedName>
</protein>